<dbReference type="RefSeq" id="WP_079427780.1">
    <property type="nucleotide sequence ID" value="NZ_MZGV01000075.1"/>
</dbReference>
<sequence>MIRKAIQKSFIFTVILLFILSILNPVFVIKVGHRAKMIQGLYQHRNNDFDVVLLGSSHMNSSINPNMLWKQYGITSFNYGTGGQPIDVTYFLLKEILKNHKPHIVVVDLYYLGLTDEFGNEAYIRYVLDNMRFSKNKVEAIVNTTPKSRWIGYLFPILKYHYRWKGLKEEDFKYDSASSYYTKGFGAGTQLYGKNRLANVSTNERAEIPQKTKKYLYKFIELSKKDKFKLVFTVAPHDYQSTANRENWVKEPAKMFNTAADIAKENGISFVNYCSKEKFEEIGFDFKTDMFNEGHMNIWGSNKVTADFGKYLNYKFKLADHRGDTRYVQWENDYKQYFASQANVINLKRGFTHGTK</sequence>
<gene>
    <name evidence="1" type="ORF">CLORY_39770</name>
</gene>
<dbReference type="AlphaFoldDB" id="A0A1V4IDU8"/>
<comment type="caution">
    <text evidence="1">The sequence shown here is derived from an EMBL/GenBank/DDBJ whole genome shotgun (WGS) entry which is preliminary data.</text>
</comment>
<dbReference type="EMBL" id="MZGV01000075">
    <property type="protein sequence ID" value="OPJ57707.1"/>
    <property type="molecule type" value="Genomic_DNA"/>
</dbReference>
<organism evidence="1 2">
    <name type="scientific">Clostridium oryzae</name>
    <dbReference type="NCBI Taxonomy" id="1450648"/>
    <lineage>
        <taxon>Bacteria</taxon>
        <taxon>Bacillati</taxon>
        <taxon>Bacillota</taxon>
        <taxon>Clostridia</taxon>
        <taxon>Eubacteriales</taxon>
        <taxon>Clostridiaceae</taxon>
        <taxon>Clostridium</taxon>
    </lineage>
</organism>
<dbReference type="SUPFAM" id="SSF52266">
    <property type="entry name" value="SGNH hydrolase"/>
    <property type="match status" value="1"/>
</dbReference>
<evidence type="ECO:0000313" key="1">
    <source>
        <dbReference type="EMBL" id="OPJ57707.1"/>
    </source>
</evidence>
<reference evidence="1 2" key="1">
    <citation type="submission" date="2017-03" db="EMBL/GenBank/DDBJ databases">
        <title>Genome sequence of Clostridium oryzae DSM 28571.</title>
        <authorList>
            <person name="Poehlein A."/>
            <person name="Daniel R."/>
        </authorList>
    </citation>
    <scope>NUCLEOTIDE SEQUENCE [LARGE SCALE GENOMIC DNA]</scope>
    <source>
        <strain evidence="1 2">DSM 28571</strain>
    </source>
</reference>
<evidence type="ECO:0000313" key="2">
    <source>
        <dbReference type="Proteomes" id="UP000190080"/>
    </source>
</evidence>
<accession>A0A1V4IDU8</accession>
<dbReference type="STRING" id="1450648.CLORY_39770"/>
<protein>
    <submittedName>
        <fullName evidence="1">Uncharacterized protein</fullName>
    </submittedName>
</protein>
<name>A0A1V4IDU8_9CLOT</name>
<proteinExistence type="predicted"/>
<dbReference type="Proteomes" id="UP000190080">
    <property type="component" value="Unassembled WGS sequence"/>
</dbReference>
<keyword evidence="2" id="KW-1185">Reference proteome</keyword>